<dbReference type="PROSITE" id="PS51257">
    <property type="entry name" value="PROKAR_LIPOPROTEIN"/>
    <property type="match status" value="1"/>
</dbReference>
<evidence type="ECO:0000313" key="2">
    <source>
        <dbReference type="EMBL" id="MDV7266365.1"/>
    </source>
</evidence>
<gene>
    <name evidence="2" type="ORF">R4315_17700</name>
</gene>
<organism evidence="2 3">
    <name type="scientific">Rhodococcus oxybenzonivorans</name>
    <dbReference type="NCBI Taxonomy" id="1990687"/>
    <lineage>
        <taxon>Bacteria</taxon>
        <taxon>Bacillati</taxon>
        <taxon>Actinomycetota</taxon>
        <taxon>Actinomycetes</taxon>
        <taxon>Mycobacteriales</taxon>
        <taxon>Nocardiaceae</taxon>
        <taxon>Rhodococcus</taxon>
    </lineage>
</organism>
<dbReference type="RefSeq" id="WP_317743609.1">
    <property type="nucleotide sequence ID" value="NZ_JAWLUP010000046.1"/>
</dbReference>
<comment type="caution">
    <text evidence="2">The sequence shown here is derived from an EMBL/GenBank/DDBJ whole genome shotgun (WGS) entry which is preliminary data.</text>
</comment>
<dbReference type="Proteomes" id="UP001185863">
    <property type="component" value="Unassembled WGS sequence"/>
</dbReference>
<dbReference type="Gene3D" id="2.130.10.10">
    <property type="entry name" value="YVTN repeat-like/Quinoprotein amine dehydrogenase"/>
    <property type="match status" value="1"/>
</dbReference>
<feature type="chain" id="PRO_5042256633" evidence="1">
    <location>
        <begin position="30"/>
        <end position="268"/>
    </location>
</feature>
<dbReference type="InterPro" id="IPR015943">
    <property type="entry name" value="WD40/YVTN_repeat-like_dom_sf"/>
</dbReference>
<evidence type="ECO:0000313" key="3">
    <source>
        <dbReference type="Proteomes" id="UP001185863"/>
    </source>
</evidence>
<dbReference type="InterPro" id="IPR007788">
    <property type="entry name" value="QCT"/>
</dbReference>
<sequence>MTGGRHLVPALAAPLLGVAMMVTSCSAQAPTAADAPDAELRVEILRTLDHDPNAFTQGLEIAGDDLFEGTGRSGESWVRATNLGSGTVRARAELPPPLFGEGITVVDDTVWQLTWRDGVAIARDRETLSEQRRVTLDAEGWGICALADTLVTSDGSSTLTFRDPRTFEAQRSVQARRDGVAVTHLNELECADDGTIYANVWTTDTLVRIDPADGGVITAIDASALRDALPPGPRDVDVLNGVAQIPGTDRFLLTGKYWPRMFEVRFVP</sequence>
<dbReference type="PANTHER" id="PTHR31270">
    <property type="entry name" value="GLUTAMINYL-PEPTIDE CYCLOTRANSFERASE"/>
    <property type="match status" value="1"/>
</dbReference>
<dbReference type="Pfam" id="PF05096">
    <property type="entry name" value="Glu_cyclase_2"/>
    <property type="match status" value="1"/>
</dbReference>
<protein>
    <submittedName>
        <fullName evidence="2">Glutaminyl-peptide cyclotransferase</fullName>
    </submittedName>
</protein>
<feature type="signal peptide" evidence="1">
    <location>
        <begin position="1"/>
        <end position="29"/>
    </location>
</feature>
<dbReference type="PANTHER" id="PTHR31270:SF1">
    <property type="entry name" value="GLUTAMINYL-PEPTIDE CYCLOTRANSFERASE"/>
    <property type="match status" value="1"/>
</dbReference>
<reference evidence="2" key="1">
    <citation type="submission" date="2023-10" db="EMBL/GenBank/DDBJ databases">
        <title>Development of a sustainable strategy for remediation of hydrocarbon-contaminated territories based on the waste exchange concept.</title>
        <authorList>
            <person name="Krivoruchko A."/>
        </authorList>
    </citation>
    <scope>NUCLEOTIDE SEQUENCE</scope>
    <source>
        <strain evidence="2">IEGM 68</strain>
    </source>
</reference>
<dbReference type="EMBL" id="JAWLUP010000046">
    <property type="protein sequence ID" value="MDV7266365.1"/>
    <property type="molecule type" value="Genomic_DNA"/>
</dbReference>
<dbReference type="GO" id="GO:0016603">
    <property type="term" value="F:glutaminyl-peptide cyclotransferase activity"/>
    <property type="evidence" value="ECO:0007669"/>
    <property type="project" value="InterPro"/>
</dbReference>
<accession>A0AAE4V0Q1</accession>
<dbReference type="AlphaFoldDB" id="A0AAE4V0Q1"/>
<proteinExistence type="predicted"/>
<evidence type="ECO:0000256" key="1">
    <source>
        <dbReference type="SAM" id="SignalP"/>
    </source>
</evidence>
<dbReference type="SUPFAM" id="SSF50969">
    <property type="entry name" value="YVTN repeat-like/Quinoprotein amine dehydrogenase"/>
    <property type="match status" value="1"/>
</dbReference>
<dbReference type="InterPro" id="IPR011044">
    <property type="entry name" value="Quino_amine_DH_bsu"/>
</dbReference>
<keyword evidence="1" id="KW-0732">Signal</keyword>
<name>A0AAE4V0Q1_9NOCA</name>